<dbReference type="EMBL" id="KZ110592">
    <property type="protein sequence ID" value="OSX66668.1"/>
    <property type="molecule type" value="Genomic_DNA"/>
</dbReference>
<sequence>MNGPKIRVIVEVYMRNEEPQSRLVVPILPTQTIAELAASVARRRHFSQEDSDKLTLFLADGSELFHEDELSLLLHLPPRLHRIAEEVGWRSRGQHRPHRPAGDVVQNTQFAKGQAHEIFLNSQLHSLRVVVL</sequence>
<dbReference type="Proteomes" id="UP000194127">
    <property type="component" value="Unassembled WGS sequence"/>
</dbReference>
<dbReference type="AlphaFoldDB" id="A0A1X6NDG2"/>
<gene>
    <name evidence="1" type="ORF">POSPLADRAFT_1133349</name>
</gene>
<dbReference type="GeneID" id="36329279"/>
<keyword evidence="2" id="KW-1185">Reference proteome</keyword>
<protein>
    <submittedName>
        <fullName evidence="1">Uncharacterized protein</fullName>
    </submittedName>
</protein>
<name>A0A1X6NDG2_9APHY</name>
<evidence type="ECO:0000313" key="2">
    <source>
        <dbReference type="Proteomes" id="UP000194127"/>
    </source>
</evidence>
<accession>A0A1X6NDG2</accession>
<dbReference type="RefSeq" id="XP_024343462.1">
    <property type="nucleotide sequence ID" value="XM_024484330.1"/>
</dbReference>
<dbReference type="OrthoDB" id="10298810at2759"/>
<proteinExistence type="predicted"/>
<evidence type="ECO:0000313" key="1">
    <source>
        <dbReference type="EMBL" id="OSX66668.1"/>
    </source>
</evidence>
<reference evidence="1 2" key="1">
    <citation type="submission" date="2017-04" db="EMBL/GenBank/DDBJ databases">
        <title>Genome Sequence of the Model Brown-Rot Fungus Postia placenta SB12.</title>
        <authorList>
            <consortium name="DOE Joint Genome Institute"/>
            <person name="Gaskell J."/>
            <person name="Kersten P."/>
            <person name="Larrondo L.F."/>
            <person name="Canessa P."/>
            <person name="Martinez D."/>
            <person name="Hibbett D."/>
            <person name="Schmoll M."/>
            <person name="Kubicek C.P."/>
            <person name="Martinez A.T."/>
            <person name="Yadav J."/>
            <person name="Master E."/>
            <person name="Magnuson J.K."/>
            <person name="James T."/>
            <person name="Yaver D."/>
            <person name="Berka R."/>
            <person name="Labutti K."/>
            <person name="Lipzen A."/>
            <person name="Aerts A."/>
            <person name="Barry K."/>
            <person name="Henrissat B."/>
            <person name="Blanchette R."/>
            <person name="Grigoriev I."/>
            <person name="Cullen D."/>
        </authorList>
    </citation>
    <scope>NUCLEOTIDE SEQUENCE [LARGE SCALE GENOMIC DNA]</scope>
    <source>
        <strain evidence="1 2">MAD-698-R-SB12</strain>
    </source>
</reference>
<organism evidence="1 2">
    <name type="scientific">Postia placenta MAD-698-R-SB12</name>
    <dbReference type="NCBI Taxonomy" id="670580"/>
    <lineage>
        <taxon>Eukaryota</taxon>
        <taxon>Fungi</taxon>
        <taxon>Dikarya</taxon>
        <taxon>Basidiomycota</taxon>
        <taxon>Agaricomycotina</taxon>
        <taxon>Agaricomycetes</taxon>
        <taxon>Polyporales</taxon>
        <taxon>Adustoporiaceae</taxon>
        <taxon>Rhodonia</taxon>
    </lineage>
</organism>